<proteinExistence type="predicted"/>
<keyword evidence="1" id="KW-1185">Reference proteome</keyword>
<dbReference type="AlphaFoldDB" id="A0A1I8BZJ5"/>
<organism evidence="1 2">
    <name type="scientific">Meloidogyne hapla</name>
    <name type="common">Root-knot nematode worm</name>
    <dbReference type="NCBI Taxonomy" id="6305"/>
    <lineage>
        <taxon>Eukaryota</taxon>
        <taxon>Metazoa</taxon>
        <taxon>Ecdysozoa</taxon>
        <taxon>Nematoda</taxon>
        <taxon>Chromadorea</taxon>
        <taxon>Rhabditida</taxon>
        <taxon>Tylenchina</taxon>
        <taxon>Tylenchomorpha</taxon>
        <taxon>Tylenchoidea</taxon>
        <taxon>Meloidogynidae</taxon>
        <taxon>Meloidogyninae</taxon>
        <taxon>Meloidogyne</taxon>
    </lineage>
</organism>
<sequence>MLLNNSNCVNIVLSIKRNLVEALGLLIIGEMAEFIQPENGFNYCSNCDKHIDVGLAANNWKLHFQKCEGVKNKRKLETDEDEESEKTKKKK</sequence>
<name>A0A1I8BZJ5_MELHA</name>
<accession>A0A1I8BZJ5</accession>
<evidence type="ECO:0000313" key="1">
    <source>
        <dbReference type="Proteomes" id="UP000095281"/>
    </source>
</evidence>
<reference evidence="2" key="1">
    <citation type="submission" date="2016-11" db="UniProtKB">
        <authorList>
            <consortium name="WormBaseParasite"/>
        </authorList>
    </citation>
    <scope>IDENTIFICATION</scope>
</reference>
<dbReference type="Proteomes" id="UP000095281">
    <property type="component" value="Unplaced"/>
</dbReference>
<dbReference type="WBParaSite" id="MhA1_Contig800.frz3.gene33">
    <property type="protein sequence ID" value="MhA1_Contig800.frz3.gene33"/>
    <property type="gene ID" value="MhA1_Contig800.frz3.gene33"/>
</dbReference>
<protein>
    <submittedName>
        <fullName evidence="2">SAGA-associated factor 11</fullName>
    </submittedName>
</protein>
<evidence type="ECO:0000313" key="2">
    <source>
        <dbReference type="WBParaSite" id="MhA1_Contig800.frz3.gene33"/>
    </source>
</evidence>